<dbReference type="OrthoDB" id="9813349at2"/>
<dbReference type="Pfam" id="PF00535">
    <property type="entry name" value="Glycos_transf_2"/>
    <property type="match status" value="1"/>
</dbReference>
<comment type="caution">
    <text evidence="2">The sequence shown here is derived from an EMBL/GenBank/DDBJ whole genome shotgun (WGS) entry which is preliminary data.</text>
</comment>
<protein>
    <submittedName>
        <fullName evidence="2">Glycosyltransferase</fullName>
    </submittedName>
</protein>
<proteinExistence type="predicted"/>
<dbReference type="CDD" id="cd00761">
    <property type="entry name" value="Glyco_tranf_GTA_type"/>
    <property type="match status" value="1"/>
</dbReference>
<accession>A0A845A756</accession>
<feature type="domain" description="Glycosyltransferase 2-like" evidence="1">
    <location>
        <begin position="7"/>
        <end position="117"/>
    </location>
</feature>
<dbReference type="Gene3D" id="3.90.550.10">
    <property type="entry name" value="Spore Coat Polysaccharide Biosynthesis Protein SpsA, Chain A"/>
    <property type="match status" value="1"/>
</dbReference>
<dbReference type="GO" id="GO:0016740">
    <property type="term" value="F:transferase activity"/>
    <property type="evidence" value="ECO:0007669"/>
    <property type="project" value="UniProtKB-KW"/>
</dbReference>
<gene>
    <name evidence="2" type="ORF">GRI39_08340</name>
</gene>
<evidence type="ECO:0000313" key="2">
    <source>
        <dbReference type="EMBL" id="MXP26050.1"/>
    </source>
</evidence>
<dbReference type="InterPro" id="IPR001173">
    <property type="entry name" value="Glyco_trans_2-like"/>
</dbReference>
<evidence type="ECO:0000259" key="1">
    <source>
        <dbReference type="Pfam" id="PF00535"/>
    </source>
</evidence>
<name>A0A845A756_9SPHN</name>
<organism evidence="2 3">
    <name type="scientific">Altericroceibacterium indicum</name>
    <dbReference type="NCBI Taxonomy" id="374177"/>
    <lineage>
        <taxon>Bacteria</taxon>
        <taxon>Pseudomonadati</taxon>
        <taxon>Pseudomonadota</taxon>
        <taxon>Alphaproteobacteria</taxon>
        <taxon>Sphingomonadales</taxon>
        <taxon>Erythrobacteraceae</taxon>
        <taxon>Altericroceibacterium</taxon>
    </lineage>
</organism>
<dbReference type="SUPFAM" id="SSF53448">
    <property type="entry name" value="Nucleotide-diphospho-sugar transferases"/>
    <property type="match status" value="1"/>
</dbReference>
<reference evidence="2 3" key="1">
    <citation type="submission" date="2019-12" db="EMBL/GenBank/DDBJ databases">
        <title>Genomic-based taxomic classification of the family Erythrobacteraceae.</title>
        <authorList>
            <person name="Xu L."/>
        </authorList>
    </citation>
    <scope>NUCLEOTIDE SEQUENCE [LARGE SCALE GENOMIC DNA]</scope>
    <source>
        <strain evidence="2 3">DSM 18604</strain>
    </source>
</reference>
<dbReference type="Proteomes" id="UP000460561">
    <property type="component" value="Unassembled WGS sequence"/>
</dbReference>
<dbReference type="InterPro" id="IPR050834">
    <property type="entry name" value="Glycosyltransf_2"/>
</dbReference>
<dbReference type="PANTHER" id="PTHR43685">
    <property type="entry name" value="GLYCOSYLTRANSFERASE"/>
    <property type="match status" value="1"/>
</dbReference>
<evidence type="ECO:0000313" key="3">
    <source>
        <dbReference type="Proteomes" id="UP000460561"/>
    </source>
</evidence>
<dbReference type="PANTHER" id="PTHR43685:SF2">
    <property type="entry name" value="GLYCOSYLTRANSFERASE 2-LIKE DOMAIN-CONTAINING PROTEIN"/>
    <property type="match status" value="1"/>
</dbReference>
<dbReference type="EMBL" id="WTYQ01000002">
    <property type="protein sequence ID" value="MXP26050.1"/>
    <property type="molecule type" value="Genomic_DNA"/>
</dbReference>
<dbReference type="AlphaFoldDB" id="A0A845A756"/>
<dbReference type="InterPro" id="IPR029044">
    <property type="entry name" value="Nucleotide-diphossugar_trans"/>
</dbReference>
<sequence length="309" mass="33582">MIAPQFSIVMPAYNAGATIEASIASALAQTFTDFELIIVDDGSTDDTLLRALQMGGQDLRLRIVNQRNAGVSDARNLGIEMARGKFIAFLDADDLWHPAKLECHHTFHKANPSSSASFAGIAFREERNGQLCDPRSWSTVPKAALTIADVLAENPVCTTSNLVAETETVRQVGPFRSGINHAEDQEWLARLIASGRELCGIDKVLVDYRMSENGLSANLGAMLNGWRELAELYADEIDLGAAEAVYCRYLTRRALRTGAPARTVLGFAIHGMRLNAAAYLDDMRRGGLTLLGAALSPAIPRTIRPHLFA</sequence>
<dbReference type="RefSeq" id="WP_160739192.1">
    <property type="nucleotide sequence ID" value="NZ_WTYQ01000002.1"/>
</dbReference>
<keyword evidence="2" id="KW-0808">Transferase</keyword>
<keyword evidence="3" id="KW-1185">Reference proteome</keyword>